<evidence type="ECO:0000256" key="5">
    <source>
        <dbReference type="ARBA" id="ARBA00022588"/>
    </source>
</evidence>
<dbReference type="EMBL" id="CATNWA010016531">
    <property type="protein sequence ID" value="CAI9593460.1"/>
    <property type="molecule type" value="Genomic_DNA"/>
</dbReference>
<dbReference type="InterPro" id="IPR050637">
    <property type="entry name" value="NLRP_innate_immun_reg"/>
</dbReference>
<evidence type="ECO:0000256" key="7">
    <source>
        <dbReference type="ARBA" id="ARBA00022859"/>
    </source>
</evidence>
<feature type="domain" description="Pyrin" evidence="13">
    <location>
        <begin position="10"/>
        <end position="105"/>
    </location>
</feature>
<dbReference type="Gene3D" id="3.40.50.300">
    <property type="entry name" value="P-loop containing nucleotide triphosphate hydrolases"/>
    <property type="match status" value="1"/>
</dbReference>
<protein>
    <recommendedName>
        <fullName evidence="13">Pyrin domain-containing protein</fullName>
    </recommendedName>
</protein>
<dbReference type="Pfam" id="PF14484">
    <property type="entry name" value="FISNA"/>
    <property type="match status" value="1"/>
</dbReference>
<feature type="region of interest" description="Disordered" evidence="12">
    <location>
        <begin position="159"/>
        <end position="191"/>
    </location>
</feature>
<dbReference type="SMART" id="SM01289">
    <property type="entry name" value="PYRIN"/>
    <property type="match status" value="1"/>
</dbReference>
<dbReference type="PANTHER" id="PTHR45690:SF19">
    <property type="entry name" value="NACHT, LRR AND PYD DOMAINS-CONTAINING PROTEIN 3"/>
    <property type="match status" value="1"/>
</dbReference>
<evidence type="ECO:0000256" key="4">
    <source>
        <dbReference type="ARBA" id="ARBA00022490"/>
    </source>
</evidence>
<name>A0ABN9FBI7_9NEOB</name>
<evidence type="ECO:0000256" key="2">
    <source>
        <dbReference type="ARBA" id="ARBA00004308"/>
    </source>
</evidence>
<keyword evidence="10" id="KW-0539">Nucleus</keyword>
<evidence type="ECO:0000313" key="14">
    <source>
        <dbReference type="EMBL" id="CAI9593460.1"/>
    </source>
</evidence>
<dbReference type="SUPFAM" id="SSF52540">
    <property type="entry name" value="P-loop containing nucleoside triphosphate hydrolases"/>
    <property type="match status" value="1"/>
</dbReference>
<keyword evidence="5" id="KW-0399">Innate immunity</keyword>
<keyword evidence="15" id="KW-1185">Reference proteome</keyword>
<evidence type="ECO:0000259" key="13">
    <source>
        <dbReference type="PROSITE" id="PS50824"/>
    </source>
</evidence>
<evidence type="ECO:0000256" key="1">
    <source>
        <dbReference type="ARBA" id="ARBA00004123"/>
    </source>
</evidence>
<sequence>FSTGLAPGVLGKDPQTSGDLIVYSLEDLIGCDFKRFRNKLSDFSYGDKLPLPLPRGRLENADWITTKDILIDTFGEEEALDVTIKIFTLIGLMGPANDLQERRAQNAKLKKMAHSSRLSEFGKEYKDSSKERFQRIKEYNSRIGEAVNLQKRFTKLFMKQGHQNKEEKEQEIRSSGRRHLQSMEKRPSDQYSPITIQALFDPDEDGFTPKIVVLQGPAGIGKTMTSMKIMLDWASGN</sequence>
<keyword evidence="9" id="KW-0564">Palmitate</keyword>
<dbReference type="PROSITE" id="PS50824">
    <property type="entry name" value="DAPIN"/>
    <property type="match status" value="1"/>
</dbReference>
<evidence type="ECO:0000256" key="6">
    <source>
        <dbReference type="ARBA" id="ARBA00022737"/>
    </source>
</evidence>
<reference evidence="14" key="1">
    <citation type="submission" date="2023-05" db="EMBL/GenBank/DDBJ databases">
        <authorList>
            <person name="Stuckert A."/>
        </authorList>
    </citation>
    <scope>NUCLEOTIDE SEQUENCE</scope>
</reference>
<evidence type="ECO:0000256" key="12">
    <source>
        <dbReference type="SAM" id="MobiDB-lite"/>
    </source>
</evidence>
<keyword evidence="6" id="KW-0677">Repeat</keyword>
<keyword evidence="8" id="KW-0472">Membrane</keyword>
<gene>
    <name evidence="14" type="ORF">SPARVUS_LOCUS11540084</name>
</gene>
<dbReference type="SUPFAM" id="SSF47986">
    <property type="entry name" value="DEATH domain"/>
    <property type="match status" value="1"/>
</dbReference>
<proteinExistence type="predicted"/>
<dbReference type="SMART" id="SM01288">
    <property type="entry name" value="FISNA"/>
    <property type="match status" value="1"/>
</dbReference>
<dbReference type="Gene3D" id="1.10.533.10">
    <property type="entry name" value="Death Domain, Fas"/>
    <property type="match status" value="1"/>
</dbReference>
<dbReference type="InterPro" id="IPR029495">
    <property type="entry name" value="NACHT-assoc"/>
</dbReference>
<evidence type="ECO:0000256" key="3">
    <source>
        <dbReference type="ARBA" id="ARBA00004496"/>
    </source>
</evidence>
<keyword evidence="4" id="KW-0963">Cytoplasm</keyword>
<comment type="caution">
    <text evidence="14">The sequence shown here is derived from an EMBL/GenBank/DDBJ whole genome shotgun (WGS) entry which is preliminary data.</text>
</comment>
<feature type="compositionally biased region" description="Basic and acidic residues" evidence="12">
    <location>
        <begin position="163"/>
        <end position="174"/>
    </location>
</feature>
<dbReference type="Proteomes" id="UP001162483">
    <property type="component" value="Unassembled WGS sequence"/>
</dbReference>
<feature type="non-terminal residue" evidence="14">
    <location>
        <position position="1"/>
    </location>
</feature>
<feature type="non-terminal residue" evidence="14">
    <location>
        <position position="237"/>
    </location>
</feature>
<evidence type="ECO:0000313" key="15">
    <source>
        <dbReference type="Proteomes" id="UP001162483"/>
    </source>
</evidence>
<evidence type="ECO:0000256" key="9">
    <source>
        <dbReference type="ARBA" id="ARBA00023139"/>
    </source>
</evidence>
<organism evidence="14 15">
    <name type="scientific">Staurois parvus</name>
    <dbReference type="NCBI Taxonomy" id="386267"/>
    <lineage>
        <taxon>Eukaryota</taxon>
        <taxon>Metazoa</taxon>
        <taxon>Chordata</taxon>
        <taxon>Craniata</taxon>
        <taxon>Vertebrata</taxon>
        <taxon>Euteleostomi</taxon>
        <taxon>Amphibia</taxon>
        <taxon>Batrachia</taxon>
        <taxon>Anura</taxon>
        <taxon>Neobatrachia</taxon>
        <taxon>Ranoidea</taxon>
        <taxon>Ranidae</taxon>
        <taxon>Staurois</taxon>
    </lineage>
</organism>
<dbReference type="PANTHER" id="PTHR45690">
    <property type="entry name" value="NACHT, LRR AND PYD DOMAINS-CONTAINING PROTEIN 12"/>
    <property type="match status" value="1"/>
</dbReference>
<keyword evidence="11" id="KW-0449">Lipoprotein</keyword>
<evidence type="ECO:0000256" key="10">
    <source>
        <dbReference type="ARBA" id="ARBA00023242"/>
    </source>
</evidence>
<evidence type="ECO:0000256" key="11">
    <source>
        <dbReference type="ARBA" id="ARBA00023288"/>
    </source>
</evidence>
<comment type="subcellular location">
    <subcellularLocation>
        <location evidence="3">Cytoplasm</location>
    </subcellularLocation>
    <subcellularLocation>
        <location evidence="2">Endomembrane system</location>
    </subcellularLocation>
    <subcellularLocation>
        <location evidence="1">Nucleus</location>
    </subcellularLocation>
</comment>
<dbReference type="InterPro" id="IPR011029">
    <property type="entry name" value="DEATH-like_dom_sf"/>
</dbReference>
<dbReference type="InterPro" id="IPR004020">
    <property type="entry name" value="DAPIN"/>
</dbReference>
<dbReference type="InterPro" id="IPR027417">
    <property type="entry name" value="P-loop_NTPase"/>
</dbReference>
<evidence type="ECO:0000256" key="8">
    <source>
        <dbReference type="ARBA" id="ARBA00023136"/>
    </source>
</evidence>
<keyword evidence="7" id="KW-0391">Immunity</keyword>
<accession>A0ABN9FBI7</accession>
<dbReference type="Pfam" id="PF02758">
    <property type="entry name" value="PYRIN"/>
    <property type="match status" value="1"/>
</dbReference>